<dbReference type="Proteomes" id="UP000183180">
    <property type="component" value="Unassembled WGS sequence"/>
</dbReference>
<gene>
    <name evidence="1" type="ORF">SAMN04488548_1341292</name>
</gene>
<dbReference type="OrthoDB" id="4377635at2"/>
<accession>A0A1H2IMT4</accession>
<protein>
    <submittedName>
        <fullName evidence="1">Uncharacterized protein</fullName>
    </submittedName>
</protein>
<proteinExistence type="predicted"/>
<dbReference type="RefSeq" id="WP_074849717.1">
    <property type="nucleotide sequence ID" value="NZ_FNLM01000034.1"/>
</dbReference>
<name>A0A1H2IMT4_9ACTN</name>
<dbReference type="STRING" id="158898.SAMN04488548_1341292"/>
<organism evidence="1 2">
    <name type="scientific">Gordonia westfalica</name>
    <dbReference type="NCBI Taxonomy" id="158898"/>
    <lineage>
        <taxon>Bacteria</taxon>
        <taxon>Bacillati</taxon>
        <taxon>Actinomycetota</taxon>
        <taxon>Actinomycetes</taxon>
        <taxon>Mycobacteriales</taxon>
        <taxon>Gordoniaceae</taxon>
        <taxon>Gordonia</taxon>
    </lineage>
</organism>
<dbReference type="AlphaFoldDB" id="A0A1H2IMT4"/>
<sequence length="85" mass="9429">MATLLTSDEFEIRLLFGEPVSEVRQFLHEHIVNSEPIVLEVEGTAHSLNLGNVKHFALADQDPDDESLATGDRTTIVTSIAELRQ</sequence>
<evidence type="ECO:0000313" key="2">
    <source>
        <dbReference type="Proteomes" id="UP000183180"/>
    </source>
</evidence>
<evidence type="ECO:0000313" key="1">
    <source>
        <dbReference type="EMBL" id="SDU45393.1"/>
    </source>
</evidence>
<reference evidence="1 2" key="1">
    <citation type="submission" date="2016-10" db="EMBL/GenBank/DDBJ databases">
        <authorList>
            <person name="de Groot N.N."/>
        </authorList>
    </citation>
    <scope>NUCLEOTIDE SEQUENCE [LARGE SCALE GENOMIC DNA]</scope>
    <source>
        <strain evidence="1 2">DSM 44215</strain>
    </source>
</reference>
<dbReference type="EMBL" id="FNLM01000034">
    <property type="protein sequence ID" value="SDU45393.1"/>
    <property type="molecule type" value="Genomic_DNA"/>
</dbReference>